<comment type="caution">
    <text evidence="1">The sequence shown here is derived from an EMBL/GenBank/DDBJ whole genome shotgun (WGS) entry which is preliminary data.</text>
</comment>
<dbReference type="OrthoDB" id="8455046at2"/>
<dbReference type="RefSeq" id="WP_069624464.1">
    <property type="nucleotide sequence ID" value="NZ_LPWD01000335.1"/>
</dbReference>
<proteinExistence type="predicted"/>
<dbReference type="AlphaFoldDB" id="A0A1E3W9C9"/>
<sequence length="85" mass="9254">MLAAWMKLAFTSAQAWQEAQVVMSLRAMRLARGGALAQAEATRMVTEKSAALVDAAMTVATGGSAEKVVRGYRTRVRANKRRLTR</sequence>
<organism evidence="1 2">
    <name type="scientific">Methyloceanibacter marginalis</name>
    <dbReference type="NCBI Taxonomy" id="1774971"/>
    <lineage>
        <taxon>Bacteria</taxon>
        <taxon>Pseudomonadati</taxon>
        <taxon>Pseudomonadota</taxon>
        <taxon>Alphaproteobacteria</taxon>
        <taxon>Hyphomicrobiales</taxon>
        <taxon>Hyphomicrobiaceae</taxon>
        <taxon>Methyloceanibacter</taxon>
    </lineage>
</organism>
<gene>
    <name evidence="1" type="ORF">AUC71_01805</name>
</gene>
<evidence type="ECO:0000313" key="1">
    <source>
        <dbReference type="EMBL" id="ODS02350.1"/>
    </source>
</evidence>
<evidence type="ECO:0000313" key="2">
    <source>
        <dbReference type="Proteomes" id="UP000095042"/>
    </source>
</evidence>
<name>A0A1E3W9C9_9HYPH</name>
<accession>A0A1E3W9C9</accession>
<dbReference type="Proteomes" id="UP000095042">
    <property type="component" value="Unassembled WGS sequence"/>
</dbReference>
<protein>
    <submittedName>
        <fullName evidence="1">Uncharacterized protein</fullName>
    </submittedName>
</protein>
<dbReference type="EMBL" id="LPWD01000335">
    <property type="protein sequence ID" value="ODS02350.1"/>
    <property type="molecule type" value="Genomic_DNA"/>
</dbReference>
<reference evidence="1 2" key="1">
    <citation type="journal article" date="2016" name="Environ. Microbiol.">
        <title>New Methyloceanibacter diversity from North Sea sediments includes methanotroph containing solely the soluble methane monooxygenase.</title>
        <authorList>
            <person name="Vekeman B."/>
            <person name="Kerckhof F.M."/>
            <person name="Cremers G."/>
            <person name="de Vos P."/>
            <person name="Vandamme P."/>
            <person name="Boon N."/>
            <person name="Op den Camp H.J."/>
            <person name="Heylen K."/>
        </authorList>
    </citation>
    <scope>NUCLEOTIDE SEQUENCE [LARGE SCALE GENOMIC DNA]</scope>
    <source>
        <strain evidence="1 2">R-67177</strain>
    </source>
</reference>
<keyword evidence="2" id="KW-1185">Reference proteome</keyword>